<dbReference type="eggNOG" id="KOG4197">
    <property type="taxonomic scope" value="Eukaryota"/>
</dbReference>
<dbReference type="InterPro" id="IPR011990">
    <property type="entry name" value="TPR-like_helical_dom_sf"/>
</dbReference>
<evidence type="ECO:0000256" key="2">
    <source>
        <dbReference type="ARBA" id="ARBA00022737"/>
    </source>
</evidence>
<feature type="region of interest" description="Disordered" evidence="4">
    <location>
        <begin position="330"/>
        <end position="418"/>
    </location>
</feature>
<feature type="compositionally biased region" description="Polar residues" evidence="4">
    <location>
        <begin position="409"/>
        <end position="418"/>
    </location>
</feature>
<feature type="repeat" description="PPR" evidence="3">
    <location>
        <begin position="228"/>
        <end position="262"/>
    </location>
</feature>
<name>A0A061GIH4_THECC</name>
<dbReference type="PANTHER" id="PTHR47447:SF12">
    <property type="entry name" value="PENTATRICOPEPTIDE REPEAT-CONTAINING PROTEIN ATP4 HOMOLOG, CHLOROPLASTIC"/>
    <property type="match status" value="1"/>
</dbReference>
<dbReference type="InterPro" id="IPR002885">
    <property type="entry name" value="PPR_rpt"/>
</dbReference>
<proteinExistence type="inferred from homology"/>
<feature type="compositionally biased region" description="Basic and acidic residues" evidence="4">
    <location>
        <begin position="341"/>
        <end position="367"/>
    </location>
</feature>
<keyword evidence="2" id="KW-0677">Repeat</keyword>
<dbReference type="Gene3D" id="1.25.40.10">
    <property type="entry name" value="Tetratricopeptide repeat domain"/>
    <property type="match status" value="2"/>
</dbReference>
<comment type="similarity">
    <text evidence="1">Belongs to the PPR family. P subfamily.</text>
</comment>
<accession>A0A061GIH4</accession>
<dbReference type="PROSITE" id="PS51375">
    <property type="entry name" value="PPR"/>
    <property type="match status" value="2"/>
</dbReference>
<reference evidence="5 6" key="1">
    <citation type="journal article" date="2013" name="Genome Biol.">
        <title>The genome sequence of the most widely cultivated cacao type and its use to identify candidate genes regulating pod color.</title>
        <authorList>
            <person name="Motamayor J.C."/>
            <person name="Mockaitis K."/>
            <person name="Schmutz J."/>
            <person name="Haiminen N."/>
            <person name="Iii D.L."/>
            <person name="Cornejo O."/>
            <person name="Findley S.D."/>
            <person name="Zheng P."/>
            <person name="Utro F."/>
            <person name="Royaert S."/>
            <person name="Saski C."/>
            <person name="Jenkins J."/>
            <person name="Podicheti R."/>
            <person name="Zhao M."/>
            <person name="Scheffler B.E."/>
            <person name="Stack J.C."/>
            <person name="Feltus F.A."/>
            <person name="Mustiga G.M."/>
            <person name="Amores F."/>
            <person name="Phillips W."/>
            <person name="Marelli J.P."/>
            <person name="May G.D."/>
            <person name="Shapiro H."/>
            <person name="Ma J."/>
            <person name="Bustamante C.D."/>
            <person name="Schnell R.J."/>
            <person name="Main D."/>
            <person name="Gilbert D."/>
            <person name="Parida L."/>
            <person name="Kuhn D.N."/>
        </authorList>
    </citation>
    <scope>NUCLEOTIDE SEQUENCE [LARGE SCALE GENOMIC DNA]</scope>
    <source>
        <strain evidence="6">cv. Matina 1-6</strain>
    </source>
</reference>
<evidence type="ECO:0000256" key="3">
    <source>
        <dbReference type="PROSITE-ProRule" id="PRU00708"/>
    </source>
</evidence>
<keyword evidence="6" id="KW-1185">Reference proteome</keyword>
<dbReference type="AlphaFoldDB" id="A0A061GIH4"/>
<dbReference type="InParanoid" id="A0A061GIH4"/>
<feature type="repeat" description="PPR" evidence="3">
    <location>
        <begin position="174"/>
        <end position="208"/>
    </location>
</feature>
<gene>
    <name evidence="5" type="ORF">TCM_030428</name>
</gene>
<feature type="compositionally biased region" description="Polar residues" evidence="4">
    <location>
        <begin position="57"/>
        <end position="85"/>
    </location>
</feature>
<dbReference type="HOGENOM" id="CLU_657894_0_0_1"/>
<evidence type="ECO:0000256" key="4">
    <source>
        <dbReference type="SAM" id="MobiDB-lite"/>
    </source>
</evidence>
<evidence type="ECO:0000313" key="5">
    <source>
        <dbReference type="EMBL" id="EOY28977.1"/>
    </source>
</evidence>
<dbReference type="PANTHER" id="PTHR47447">
    <property type="entry name" value="OS03G0856100 PROTEIN"/>
    <property type="match status" value="1"/>
</dbReference>
<dbReference type="Pfam" id="PF13041">
    <property type="entry name" value="PPR_2"/>
    <property type="match status" value="2"/>
</dbReference>
<sequence>MAYHHLCSSPSYVFRDRHTLSASPKTRPARSTAPSLKQVSCLFQSKSSIQISHVSLQDPITQTKNTPKHSNSQSPDGKTGSSTKSYVWVNPRSPRASRLRQLSYDSRYSSLVKVADSLDSCKPNEHDVLSVLSRLGNDVLEQDAVVVLNNMSNPHTTLLALNHFQRILKKTSREIILYNVTMKVFRKSKDLDGAEKLFDEMLQKGVKPDNVTFSTLISCARALAAKPNLAIYNTLLDAMGRAKRPWQAKTIYKEMTNNGFSPNWATYATLLRAYGNMEKFFLTTMVLKVDLQCCRCYKKVKKVLYKFPREKWSELIFDDGFSEQEIYETSIEIKPPPPPPKPKEPEKKPEKPKEPEKKPEKPKEPEKKSKKPKNLRSPRNLRRNLKNQKKLRRLKSPKRSLKSLRKLKNQPQPQHQSL</sequence>
<dbReference type="EMBL" id="CM001884">
    <property type="protein sequence ID" value="EOY28977.1"/>
    <property type="molecule type" value="Genomic_DNA"/>
</dbReference>
<evidence type="ECO:0000313" key="6">
    <source>
        <dbReference type="Proteomes" id="UP000026915"/>
    </source>
</evidence>
<feature type="region of interest" description="Disordered" evidence="4">
    <location>
        <begin position="57"/>
        <end position="87"/>
    </location>
</feature>
<protein>
    <submittedName>
        <fullName evidence="5">Pentatricopeptide (PPR) repeat-containing-like protein</fullName>
    </submittedName>
</protein>
<evidence type="ECO:0000256" key="1">
    <source>
        <dbReference type="ARBA" id="ARBA00007626"/>
    </source>
</evidence>
<dbReference type="Gramene" id="EOY28977">
    <property type="protein sequence ID" value="EOY28977"/>
    <property type="gene ID" value="TCM_030428"/>
</dbReference>
<dbReference type="NCBIfam" id="TIGR00756">
    <property type="entry name" value="PPR"/>
    <property type="match status" value="2"/>
</dbReference>
<organism evidence="5 6">
    <name type="scientific">Theobroma cacao</name>
    <name type="common">Cacao</name>
    <name type="synonym">Cocoa</name>
    <dbReference type="NCBI Taxonomy" id="3641"/>
    <lineage>
        <taxon>Eukaryota</taxon>
        <taxon>Viridiplantae</taxon>
        <taxon>Streptophyta</taxon>
        <taxon>Embryophyta</taxon>
        <taxon>Tracheophyta</taxon>
        <taxon>Spermatophyta</taxon>
        <taxon>Magnoliopsida</taxon>
        <taxon>eudicotyledons</taxon>
        <taxon>Gunneridae</taxon>
        <taxon>Pentapetalae</taxon>
        <taxon>rosids</taxon>
        <taxon>malvids</taxon>
        <taxon>Malvales</taxon>
        <taxon>Malvaceae</taxon>
        <taxon>Byttnerioideae</taxon>
        <taxon>Theobroma</taxon>
    </lineage>
</organism>
<dbReference type="Proteomes" id="UP000026915">
    <property type="component" value="Chromosome 6"/>
</dbReference>
<feature type="compositionally biased region" description="Basic residues" evidence="4">
    <location>
        <begin position="368"/>
        <end position="408"/>
    </location>
</feature>